<dbReference type="RefSeq" id="WP_024695531.1">
    <property type="nucleotide sequence ID" value="NZ_CP159362.1"/>
</dbReference>
<evidence type="ECO:0000313" key="3">
    <source>
        <dbReference type="EMBL" id="XCN69080.1"/>
    </source>
</evidence>
<feature type="domain" description="N-acetylglucosamine binding protein A" evidence="2">
    <location>
        <begin position="52"/>
        <end position="128"/>
    </location>
</feature>
<evidence type="ECO:0000259" key="2">
    <source>
        <dbReference type="Pfam" id="PF18416"/>
    </source>
</evidence>
<name>A0AAU8LLJ0_PSESX</name>
<dbReference type="PANTHER" id="PTHR32305:SF15">
    <property type="entry name" value="PROTEIN RHSA-RELATED"/>
    <property type="match status" value="1"/>
</dbReference>
<dbReference type="Pfam" id="PF18416">
    <property type="entry name" value="GbpA_2"/>
    <property type="match status" value="1"/>
</dbReference>
<protein>
    <submittedName>
        <fullName evidence="3">RHS repeat-associated core domain-containing protein</fullName>
    </submittedName>
</protein>
<accession>A0AAU8LLJ0</accession>
<dbReference type="Gene3D" id="3.30.70.2150">
    <property type="match status" value="2"/>
</dbReference>
<dbReference type="Pfam" id="PF05593">
    <property type="entry name" value="RHS_repeat"/>
    <property type="match status" value="2"/>
</dbReference>
<reference evidence="3" key="1">
    <citation type="journal article" date="2014" name="Genome Announc.">
        <title>Draft Genome Sequences of a Phylogenetically Diverse Suite of Pseudomonas syringae Strains from Multiple Source Populations.</title>
        <authorList>
            <person name="Baltrus D.A."/>
            <person name="Yourstone S."/>
            <person name="Lind A."/>
            <person name="Guilbaud C."/>
            <person name="Sands D.C."/>
            <person name="Jones C.D."/>
            <person name="Morris C.E."/>
            <person name="Dangl J.L."/>
        </authorList>
    </citation>
    <scope>NUCLEOTIDE SEQUENCE</scope>
    <source>
        <strain evidence="3">CC1417</strain>
    </source>
</reference>
<reference evidence="3" key="2">
    <citation type="submission" date="2024-07" db="EMBL/GenBank/DDBJ databases">
        <title>A complete genome sequence for Pseudomonas syringae CC1417.</title>
        <authorList>
            <person name="Baltrus D.A."/>
        </authorList>
    </citation>
    <scope>NUCLEOTIDE SEQUENCE</scope>
    <source>
        <strain evidence="3">CC1417</strain>
    </source>
</reference>
<dbReference type="Gene3D" id="2.180.10.10">
    <property type="entry name" value="RHS repeat-associated core"/>
    <property type="match status" value="2"/>
</dbReference>
<dbReference type="EMBL" id="CP159362">
    <property type="protein sequence ID" value="XCN69080.1"/>
    <property type="molecule type" value="Genomic_DNA"/>
</dbReference>
<dbReference type="NCBIfam" id="TIGR01643">
    <property type="entry name" value="YD_repeat_2x"/>
    <property type="match status" value="1"/>
</dbReference>
<dbReference type="InterPro" id="IPR041029">
    <property type="entry name" value="GbpA_2"/>
</dbReference>
<proteinExistence type="predicted"/>
<dbReference type="PANTHER" id="PTHR32305">
    <property type="match status" value="1"/>
</dbReference>
<sequence length="2514" mass="278156">MSTSAAAPAIAPTTGVINYSDMGYVLTTDPDDTLPDMDGFDRLYCGSSENGWTSPCEIRAGRDLAVGETLTACLIRQSDGKLIDEVTFTADSTNCKQHQWPAAFAQAFNRPFRSITAGNFDNNNNFKTDGTALPIRLWHHSCRNRAFTTAPFSTNQVQALAVTGETLKEGVRLCVQVRDISTQALYENHFFNVKKDRLTLAEWGEDLCVALNRDSRLLRAGVKNAQTCTITPMNAGNALWVPQDSDLSVTLTCADWINQATVDGAKPLPSGQCLNVYVMDAFSAREVVPAFSFVAPTPVKGKSDTWLSAWSTAVGKSALAPYVRIGNDQTDALAPNAVTATLWQSGDALRVFSTEPCLDNWLPADVCVADLYHGDETGLVVIVRHPHSHEVMYSARFAPLTTGEKGKAQWVLAFCDFIKSRQWPCLRIGSADGVSATLACKANAVDEIALWVPRDSELTVALEVVAWGPEVEMFPSDIVEVIDHVTGEVFTSYQNMDQALADDSALFRITDYVFQAATPMISVDSWTSRLVFSEESAFRLTPQARALGVKVVSSSIYDCRVSAESANWRGPSRATPGIELEFYYPESMPPDVSMTLGHVGKVDAFSFWFIRDPVVRVTPKSVDPYVASSPLCEDYGNTFRSEVFDVSGHSETGVDSRTGLFHAHYPVATLQGLEGNGPICDLTLHYSALRGNEAGLGDGWAFRFSSLDVRDRALTLANGVHIEFDDAEWLALGQGKRLTKRACWVSSNNDYSEFTLHYPSGTREVLSRPTGDNVEPNNALRLKIIDLLEQIKNKAKPCPPKPEGVWQWILAVSSPALYAIAAQLDWDEAVKKWRENTKAIDDALGYWRRPFVQLVPSRIISATGGQLSLNWNRQLGQFQLTEVRSGSTVLFTAKYSHTQVSMEIWPGSSEAFQVTLTLANYLLCDIRCTQSGHLFQSVHCGYSVDPTLDRILTRLEEGDGSVECVSYDAEVVKFSNGQPALPRVSRHILMPGGQQENIQTTYSYSGSSYVTPLENVHREDLRVVDAPVSLDGFDRPVYVTDEPDIKVGERWLEMKFYWVESTSVEKGCCFVTQKFYDATHQEIGSVIKGGGCSEYKYISYQSIDVGVKAMSGAGLPRFEVTCWKKDHKELFRLANEFFASDAWAGALFFRYCYSADLGKDDLASRYESKRDRSDPLKLFASSMTSVRSFTYNGDGQLTQSIAADGTITEWRYYPRSGGSGMSLIEYADTLLQQFEVHDVEDTRALENLEELGGVTLTCPEVPDHTLPPAMAEYQYQVLGGKHVPLALVLYGYCGQSRADSTVLSACDIVKIEGVVAAPGTWRLSLAEGRAAPLIRHERISEEPRKAKTSNEGCKAFTWSSTNVQRTYLYGASTYLTTTLHWEDNPVERGFVVRTSAASFDSSDSSDPTAGQETLSTEIRSRLTRRCLVRRQAREERRWAYDAMGRVVSEQRFSLLPGKKTVDPSAQPVSEQKTTYCFDDKGLQATTLQAMGQITRTLFDGLQRPIRRELKAPNHAGWCVLDEIEFDSLICKRDHTRYDYWPGGLRRRSELGKRRVLPVGNNLLWNQEETTIESSGSSTTVQSWRTEQGKVITQTSKNEVLADGTVRRMHSHRGDDGLARPEVSVCYDVAGRLTQLQRGDSQSGVSMVYDELGRVTRITKPDGSVEDREYGGFSTHVTRLSVNGIEIGAQTIDEPSAINTRRRGLREYEAQDDGTMRQPDGTFLGAEPLERGGMCFKEKSAGASNESPGNLLSSLAFTELGKTLSVSTHENVNQQDGFLIGPHSDTLSRPGLLGDTRSVVRTPRGSRKGSETRSLMGNLLAARRSDGSVLRLFLNRDQHTLRQRHNGIDVSFCYTLDGHLLSQTAVIAQEGTRLTTRYQYDVFGQEVLREYQRAGSSLLTLHQRWSDNGLLTGMTLNRGNEWVRTETFSHDSCDRLATYQCDTFAANDCPADAQGRRIRRQVYQWDGLQRLNRCETTFVDNTKQTQLYGYDTREPTQCASISIEGAQPTRKVVTWSLNGCMEQDTDGNKMKYSAQGQLLEVKDPQNKLLTRYAYDGYGRLAAQYVAATGQTCELVYEGDHLCGEVWFDRAGKVLKQVMLGSDYLQQTLENGARPRISLSLDDPHSGPVAYNPSVRDGLVISAFTPFGENGAPLEGSCKGYNGERRDPVTGCYHLGNGYRAYNPQIRSFQQPDSLSPFDGGGVNEYSYCCNPIDYHDPSGHIMLSRWGQDDLIDRLEQTLRETRPQPVGSRWRGIALSFMLTVVGVLLAIPSGGASLAFFAITSALSFTALALEVTSKFLEDSDPELAHKLGIASMVTGFASIGNFTNILKQAGRMLRWALSGIGRLVNRVQASVRSAIRGWRHFKRYGSLASSVKDVAAGSGRKVGSIAWTEMGTEYIEYIGEGAIRTVRGLRARIAWYVPGSHNVMRQVAHLYHTKVLAQVAEGAEALGTALEGKIYYDTYAGVASLYLPEAEDDEPEKIRGSMRWAGIFGRELKQSGQGVLDVMGGLRPGSPA</sequence>
<gene>
    <name evidence="3" type="ORF">N011_07295</name>
</gene>
<dbReference type="InterPro" id="IPR022385">
    <property type="entry name" value="Rhs_assc_core"/>
</dbReference>
<feature type="region of interest" description="Disordered" evidence="1">
    <location>
        <begin position="1789"/>
        <end position="1811"/>
    </location>
</feature>
<evidence type="ECO:0000256" key="1">
    <source>
        <dbReference type="SAM" id="MobiDB-lite"/>
    </source>
</evidence>
<dbReference type="InterPro" id="IPR050708">
    <property type="entry name" value="T6SS_VgrG/RHS"/>
</dbReference>
<dbReference type="NCBIfam" id="TIGR03696">
    <property type="entry name" value="Rhs_assc_core"/>
    <property type="match status" value="1"/>
</dbReference>
<dbReference type="InterPro" id="IPR031325">
    <property type="entry name" value="RHS_repeat"/>
</dbReference>
<dbReference type="InterPro" id="IPR006530">
    <property type="entry name" value="YD"/>
</dbReference>
<organism evidence="3">
    <name type="scientific">Pseudomonas syringae CC1417</name>
    <dbReference type="NCBI Taxonomy" id="1357272"/>
    <lineage>
        <taxon>Bacteria</taxon>
        <taxon>Pseudomonadati</taxon>
        <taxon>Pseudomonadota</taxon>
        <taxon>Gammaproteobacteria</taxon>
        <taxon>Pseudomonadales</taxon>
        <taxon>Pseudomonadaceae</taxon>
        <taxon>Pseudomonas</taxon>
        <taxon>Pseudomonas syringae</taxon>
    </lineage>
</organism>